<dbReference type="Proteomes" id="UP001144673">
    <property type="component" value="Chromosome 3"/>
</dbReference>
<dbReference type="AlphaFoldDB" id="A0A9W8UIE2"/>
<protein>
    <recommendedName>
        <fullName evidence="2">DUF7770 domain-containing protein</fullName>
    </recommendedName>
</protein>
<accession>A0A9W8UIE2</accession>
<sequence length="246" mass="27846">MTVTLMGFATTATGRIDLTKMDKHWNFSGFEEADATEPIVAVYICADGDLVDGQKVVPRRNSDHDAIFDSDDDAPPSDTKESRESSETLPNHWALFLELRNGGGRAVRLEIAPGWQPTRPVREATVLVRSLTAEDRKLQSIVRSRRFSVVSEGDTTVQQVLESMCHKLRHRYLFTESGEGSRYWVYAVVQDLETAEILCEGEADAVEDELSIRWESGGVNNGQRRIRRGMFTEWIIRGEERKGIWL</sequence>
<evidence type="ECO:0000256" key="1">
    <source>
        <dbReference type="SAM" id="MobiDB-lite"/>
    </source>
</evidence>
<reference evidence="3" key="1">
    <citation type="journal article" date="2023" name="Access Microbiol">
        <title>De-novo genome assembly for Akanthomyces muscarius, a biocontrol agent of insect agricultural pests.</title>
        <authorList>
            <person name="Erdos Z."/>
            <person name="Studholme D.J."/>
            <person name="Raymond B."/>
            <person name="Sharma M."/>
        </authorList>
    </citation>
    <scope>NUCLEOTIDE SEQUENCE</scope>
    <source>
        <strain evidence="3">Ve6</strain>
    </source>
</reference>
<gene>
    <name evidence="3" type="ORF">LMH87_001630</name>
</gene>
<dbReference type="Pfam" id="PF24968">
    <property type="entry name" value="DUF7770"/>
    <property type="match status" value="1"/>
</dbReference>
<organism evidence="3 4">
    <name type="scientific">Akanthomyces muscarius</name>
    <name type="common">Entomopathogenic fungus</name>
    <name type="synonym">Lecanicillium muscarium</name>
    <dbReference type="NCBI Taxonomy" id="2231603"/>
    <lineage>
        <taxon>Eukaryota</taxon>
        <taxon>Fungi</taxon>
        <taxon>Dikarya</taxon>
        <taxon>Ascomycota</taxon>
        <taxon>Pezizomycotina</taxon>
        <taxon>Sordariomycetes</taxon>
        <taxon>Hypocreomycetidae</taxon>
        <taxon>Hypocreales</taxon>
        <taxon>Cordycipitaceae</taxon>
        <taxon>Akanthomyces</taxon>
    </lineage>
</organism>
<dbReference type="EMBL" id="JAJHUN010000010">
    <property type="protein sequence ID" value="KAJ4147082.1"/>
    <property type="molecule type" value="Genomic_DNA"/>
</dbReference>
<evidence type="ECO:0000259" key="2">
    <source>
        <dbReference type="Pfam" id="PF24968"/>
    </source>
</evidence>
<dbReference type="KEGG" id="amus:LMH87_001630"/>
<dbReference type="RefSeq" id="XP_056050023.1">
    <property type="nucleotide sequence ID" value="XM_056192935.1"/>
</dbReference>
<evidence type="ECO:0000313" key="3">
    <source>
        <dbReference type="EMBL" id="KAJ4147082.1"/>
    </source>
</evidence>
<keyword evidence="4" id="KW-1185">Reference proteome</keyword>
<feature type="region of interest" description="Disordered" evidence="1">
    <location>
        <begin position="61"/>
        <end position="87"/>
    </location>
</feature>
<feature type="domain" description="DUF7770" evidence="2">
    <location>
        <begin position="80"/>
        <end position="231"/>
    </location>
</feature>
<proteinExistence type="predicted"/>
<name>A0A9W8UIE2_AKAMU</name>
<evidence type="ECO:0000313" key="4">
    <source>
        <dbReference type="Proteomes" id="UP001144673"/>
    </source>
</evidence>
<comment type="caution">
    <text evidence="3">The sequence shown here is derived from an EMBL/GenBank/DDBJ whole genome shotgun (WGS) entry which is preliminary data.</text>
</comment>
<dbReference type="GeneID" id="80888789"/>
<dbReference type="InterPro" id="IPR056672">
    <property type="entry name" value="DUF7770"/>
</dbReference>